<dbReference type="InterPro" id="IPR023198">
    <property type="entry name" value="PGP-like_dom2"/>
</dbReference>
<dbReference type="SFLD" id="SFLDG01129">
    <property type="entry name" value="C1.5:_HAD__Beta-PGM__Phosphata"/>
    <property type="match status" value="1"/>
</dbReference>
<dbReference type="NCBIfam" id="TIGR01509">
    <property type="entry name" value="HAD-SF-IA-v3"/>
    <property type="match status" value="1"/>
</dbReference>
<dbReference type="AlphaFoldDB" id="A8M8L9"/>
<dbReference type="InterPro" id="IPR051806">
    <property type="entry name" value="HAD-like_SPP"/>
</dbReference>
<dbReference type="OrthoDB" id="9800058at2"/>
<dbReference type="PATRIC" id="fig|391037.6.peg.4834"/>
<dbReference type="Gene3D" id="3.40.50.1000">
    <property type="entry name" value="HAD superfamily/HAD-like"/>
    <property type="match status" value="1"/>
</dbReference>
<protein>
    <submittedName>
        <fullName evidence="1">HAD-superfamily hydrolase, subfamily IA, variant 3</fullName>
    </submittedName>
</protein>
<dbReference type="SFLD" id="SFLDG01135">
    <property type="entry name" value="C1.5.6:_HAD__Beta-PGM__Phospha"/>
    <property type="match status" value="1"/>
</dbReference>
<dbReference type="Gene3D" id="1.10.150.240">
    <property type="entry name" value="Putative phosphatase, domain 2"/>
    <property type="match status" value="1"/>
</dbReference>
<dbReference type="PANTHER" id="PTHR43481:SF4">
    <property type="entry name" value="GLYCEROL-1-PHOSPHATE PHOSPHOHYDROLASE 1-RELATED"/>
    <property type="match status" value="1"/>
</dbReference>
<dbReference type="HOGENOM" id="CLU_045011_13_4_11"/>
<dbReference type="SFLD" id="SFLDS00003">
    <property type="entry name" value="Haloacid_Dehalogenase"/>
    <property type="match status" value="1"/>
</dbReference>
<keyword evidence="1" id="KW-0378">Hydrolase</keyword>
<dbReference type="SUPFAM" id="SSF56784">
    <property type="entry name" value="HAD-like"/>
    <property type="match status" value="1"/>
</dbReference>
<dbReference type="InterPro" id="IPR023214">
    <property type="entry name" value="HAD_sf"/>
</dbReference>
<accession>A8M8L9</accession>
<dbReference type="STRING" id="391037.Sare_4784"/>
<dbReference type="eggNOG" id="COG0637">
    <property type="taxonomic scope" value="Bacteria"/>
</dbReference>
<sequence length="215" mass="22508">MDRPVLFDIDGTLVDSTQAVTMSWRRVAARYGIDADDIVQVCHGRRDEDVVPDFFPADAVESVLREVADLELLHAELVDPVPGAAAVLTAITDDAWAVVTSGSRTLMTARMRGAGLRLPPVFVAAEDVRQGKPDPEGYLLAARRLGIDAASCVVVEDSPAGVAAGKAAGSVVVALASTHAPDSLTQADVVIDDLSDLHRVISSLPASSGTAPFRA</sequence>
<dbReference type="PANTHER" id="PTHR43481">
    <property type="entry name" value="FRUCTOSE-1-PHOSPHATE PHOSPHATASE"/>
    <property type="match status" value="1"/>
</dbReference>
<dbReference type="InterPro" id="IPR036412">
    <property type="entry name" value="HAD-like_sf"/>
</dbReference>
<name>A8M8L9_SALAI</name>
<gene>
    <name evidence="1" type="ordered locus">Sare_4784</name>
</gene>
<dbReference type="KEGG" id="saq:Sare_4784"/>
<proteinExistence type="predicted"/>
<dbReference type="EMBL" id="CP000850">
    <property type="protein sequence ID" value="ABW00538.1"/>
    <property type="molecule type" value="Genomic_DNA"/>
</dbReference>
<dbReference type="Pfam" id="PF00702">
    <property type="entry name" value="Hydrolase"/>
    <property type="match status" value="1"/>
</dbReference>
<evidence type="ECO:0000313" key="1">
    <source>
        <dbReference type="EMBL" id="ABW00538.1"/>
    </source>
</evidence>
<reference evidence="1" key="1">
    <citation type="submission" date="2007-10" db="EMBL/GenBank/DDBJ databases">
        <title>Complete sequence of Salinispora arenicola CNS-205.</title>
        <authorList>
            <consortium name="US DOE Joint Genome Institute"/>
            <person name="Copeland A."/>
            <person name="Lucas S."/>
            <person name="Lapidus A."/>
            <person name="Barry K."/>
            <person name="Glavina del Rio T."/>
            <person name="Dalin E."/>
            <person name="Tice H."/>
            <person name="Pitluck S."/>
            <person name="Foster B."/>
            <person name="Schmutz J."/>
            <person name="Larimer F."/>
            <person name="Land M."/>
            <person name="Hauser L."/>
            <person name="Kyrpides N."/>
            <person name="Ivanova N."/>
            <person name="Jensen P.R."/>
            <person name="Moore B.S."/>
            <person name="Penn K."/>
            <person name="Jenkins C."/>
            <person name="Udwary D."/>
            <person name="Xiang L."/>
            <person name="Gontang E."/>
            <person name="Richardson P."/>
        </authorList>
    </citation>
    <scope>NUCLEOTIDE SEQUENCE [LARGE SCALE GENOMIC DNA]</scope>
    <source>
        <strain evidence="1">CNS-205</strain>
    </source>
</reference>
<dbReference type="GO" id="GO:0050308">
    <property type="term" value="F:sugar-phosphatase activity"/>
    <property type="evidence" value="ECO:0007669"/>
    <property type="project" value="TreeGrafter"/>
</dbReference>
<organism evidence="1">
    <name type="scientific">Salinispora arenicola (strain CNS-205)</name>
    <dbReference type="NCBI Taxonomy" id="391037"/>
    <lineage>
        <taxon>Bacteria</taxon>
        <taxon>Bacillati</taxon>
        <taxon>Actinomycetota</taxon>
        <taxon>Actinomycetes</taxon>
        <taxon>Micromonosporales</taxon>
        <taxon>Micromonosporaceae</taxon>
        <taxon>Salinispora</taxon>
    </lineage>
</organism>
<dbReference type="InterPro" id="IPR006439">
    <property type="entry name" value="HAD-SF_hydro_IA"/>
</dbReference>